<evidence type="ECO:0000313" key="4">
    <source>
        <dbReference type="Proteomes" id="UP000278180"/>
    </source>
</evidence>
<comment type="caution">
    <text evidence="2">The sequence shown here is derived from an EMBL/GenBank/DDBJ whole genome shotgun (WGS) entry which is preliminary data.</text>
</comment>
<dbReference type="Pfam" id="PF06167">
    <property type="entry name" value="Peptidase_M90"/>
    <property type="match status" value="1"/>
</dbReference>
<dbReference type="InterPro" id="IPR024079">
    <property type="entry name" value="MetalloPept_cat_dom_sf"/>
</dbReference>
<dbReference type="SUPFAM" id="SSF55486">
    <property type="entry name" value="Metalloproteases ('zincins'), catalytic domain"/>
    <property type="match status" value="1"/>
</dbReference>
<dbReference type="GO" id="GO:0004177">
    <property type="term" value="F:aminopeptidase activity"/>
    <property type="evidence" value="ECO:0007669"/>
    <property type="project" value="TreeGrafter"/>
</dbReference>
<dbReference type="PANTHER" id="PTHR30164">
    <property type="entry name" value="MTFA PEPTIDASE"/>
    <property type="match status" value="1"/>
</dbReference>
<dbReference type="Gene3D" id="3.40.390.10">
    <property type="entry name" value="Collagenase (Catalytic Domain)"/>
    <property type="match status" value="1"/>
</dbReference>
<evidence type="ECO:0008006" key="5">
    <source>
        <dbReference type="Google" id="ProtNLM"/>
    </source>
</evidence>
<dbReference type="GO" id="GO:0008237">
    <property type="term" value="F:metallopeptidase activity"/>
    <property type="evidence" value="ECO:0007669"/>
    <property type="project" value="InterPro"/>
</dbReference>
<dbReference type="InterPro" id="IPR042252">
    <property type="entry name" value="MtfA_N"/>
</dbReference>
<dbReference type="EMBL" id="RBTE01000140">
    <property type="protein sequence ID" value="RMT31954.1"/>
    <property type="molecule type" value="Genomic_DNA"/>
</dbReference>
<proteinExistence type="predicted"/>
<dbReference type="AlphaFoldDB" id="A0A3M5K940"/>
<sequence>MWSFSNWRRQRTLARHPVADELWQKVRGRLPILDGLSSGQHAQLRDACVLFLNDKHLSALPGVDLDDEQRLFLAAQAQLPLLNLGELNWYQGFHEIVLYPDDFVSPQRHRDASGVEHEWDGEHSGEAWLQGPVILAWPGVLSSGHWDGYNLVIHELAHKLDMLNGDANGLPPLHSDMQVTEWARVMQSAFDDLNRQLDHNPDAEPAIDPYAAEDPAEFFAVTSEYFFSAPDLLHDSYPAVYEQLKAFYRQDTLARQPAASAGPGLPGQLTAAKAMRGNQNRICL</sequence>
<organism evidence="2 4">
    <name type="scientific">Pseudomonas savastanoi</name>
    <name type="common">Pseudomonas syringae pv. savastanoi</name>
    <dbReference type="NCBI Taxonomy" id="29438"/>
    <lineage>
        <taxon>Bacteria</taxon>
        <taxon>Pseudomonadati</taxon>
        <taxon>Pseudomonadota</taxon>
        <taxon>Gammaproteobacteria</taxon>
        <taxon>Pseudomonadales</taxon>
        <taxon>Pseudomonadaceae</taxon>
        <taxon>Pseudomonas</taxon>
    </lineage>
</organism>
<dbReference type="Proteomes" id="UP000269801">
    <property type="component" value="Unassembled WGS sequence"/>
</dbReference>
<evidence type="ECO:0000313" key="1">
    <source>
        <dbReference type="EMBL" id="RMS30815.1"/>
    </source>
</evidence>
<evidence type="ECO:0000313" key="3">
    <source>
        <dbReference type="Proteomes" id="UP000269801"/>
    </source>
</evidence>
<gene>
    <name evidence="2" type="ORF">ALP51_02406</name>
    <name evidence="1" type="ORF">ALP70_00107</name>
</gene>
<evidence type="ECO:0000313" key="2">
    <source>
        <dbReference type="EMBL" id="RMT31954.1"/>
    </source>
</evidence>
<dbReference type="CDD" id="cd20169">
    <property type="entry name" value="Peptidase_M90_mtfA"/>
    <property type="match status" value="1"/>
</dbReference>
<dbReference type="PANTHER" id="PTHR30164:SF2">
    <property type="entry name" value="PROTEIN MTFA"/>
    <property type="match status" value="1"/>
</dbReference>
<reference evidence="3 4" key="1">
    <citation type="submission" date="2018-08" db="EMBL/GenBank/DDBJ databases">
        <title>Recombination of ecologically and evolutionarily significant loci maintains genetic cohesion in the Pseudomonas syringae species complex.</title>
        <authorList>
            <person name="Dillon M."/>
            <person name="Thakur S."/>
            <person name="Almeida R.N.D."/>
            <person name="Weir B.S."/>
            <person name="Guttman D.S."/>
        </authorList>
    </citation>
    <scope>NUCLEOTIDE SEQUENCE [LARGE SCALE GENOMIC DNA]</scope>
    <source>
        <strain evidence="2 4">ICMP 13684</strain>
        <strain evidence="1 3">ICMP 13685</strain>
    </source>
</reference>
<dbReference type="GO" id="GO:0005829">
    <property type="term" value="C:cytosol"/>
    <property type="evidence" value="ECO:0007669"/>
    <property type="project" value="TreeGrafter"/>
</dbReference>
<dbReference type="InterPro" id="IPR010384">
    <property type="entry name" value="MtfA_fam"/>
</dbReference>
<dbReference type="Gene3D" id="1.10.472.150">
    <property type="entry name" value="Glucose-regulated metallo-peptidase M90, N-terminal domain"/>
    <property type="match status" value="1"/>
</dbReference>
<dbReference type="FunFam" id="3.40.390.10:FF:000012">
    <property type="entry name" value="Protein MtfA"/>
    <property type="match status" value="1"/>
</dbReference>
<accession>A0A3M5K940</accession>
<name>A0A3M5K940_PSESS</name>
<dbReference type="Proteomes" id="UP000278180">
    <property type="component" value="Unassembled WGS sequence"/>
</dbReference>
<dbReference type="EMBL" id="RBSL01000053">
    <property type="protein sequence ID" value="RMS30815.1"/>
    <property type="molecule type" value="Genomic_DNA"/>
</dbReference>
<protein>
    <recommendedName>
        <fullName evidence="5">Inner membrane protein</fullName>
    </recommendedName>
</protein>